<dbReference type="Proteomes" id="UP000239539">
    <property type="component" value="Unassembled WGS sequence"/>
</dbReference>
<gene>
    <name evidence="1" type="ORF">C6Y39_03465</name>
</gene>
<sequence length="298" mass="33717">MAQNNVECDVEGCDEKKPTIIWMRPPELGVEGPGITITSGPVYDLMLHLSSYLESYSHQFEAYPVKRAWSLIQHEKSSQKVYCFYGASYQEERTKWGYYSEPTSINLPLLVVSRKALPPLIDDEENVGLSQSVKGLFESVSLQAVLNQNLKTVLYKDVSNAYARTVEQWATKSNVLRVHSLGRDLGMHTIALLKTGRIDFGYVGPREIAALSKEELDTFHVYQVSELSEELRGTKRLLCSKTALGQEVTTSLNQALARIFANPEKSEILKNANFSADGYSHRLRPLFDERWDTFLSKK</sequence>
<dbReference type="EMBL" id="PVNO01000005">
    <property type="protein sequence ID" value="PRO70391.1"/>
    <property type="molecule type" value="Genomic_DNA"/>
</dbReference>
<evidence type="ECO:0008006" key="3">
    <source>
        <dbReference type="Google" id="ProtNLM"/>
    </source>
</evidence>
<accession>A0ABX5CVB6</accession>
<organism evidence="1 2">
    <name type="scientific">Alteromonas gracilis</name>
    <dbReference type="NCBI Taxonomy" id="1479524"/>
    <lineage>
        <taxon>Bacteria</taxon>
        <taxon>Pseudomonadati</taxon>
        <taxon>Pseudomonadota</taxon>
        <taxon>Gammaproteobacteria</taxon>
        <taxon>Alteromonadales</taxon>
        <taxon>Alteromonadaceae</taxon>
        <taxon>Alteromonas/Salinimonas group</taxon>
        <taxon>Alteromonas</taxon>
    </lineage>
</organism>
<protein>
    <recommendedName>
        <fullName evidence="3">ABC transporter substrate-binding protein</fullName>
    </recommendedName>
</protein>
<comment type="caution">
    <text evidence="1">The sequence shown here is derived from an EMBL/GenBank/DDBJ whole genome shotgun (WGS) entry which is preliminary data.</text>
</comment>
<keyword evidence="2" id="KW-1185">Reference proteome</keyword>
<evidence type="ECO:0000313" key="2">
    <source>
        <dbReference type="Proteomes" id="UP000239539"/>
    </source>
</evidence>
<reference evidence="2" key="1">
    <citation type="journal article" date="2020" name="Int. J. Syst. Evol. Microbiol.">
        <title>Alteromonas alba sp. nov., a marine bacterium isolated from the seawater of the West Pacific Ocean.</title>
        <authorList>
            <person name="Sun C."/>
            <person name="Wu Y.-H."/>
            <person name="Xamxidin M."/>
            <person name="Cheng H."/>
            <person name="Xu X.-W."/>
        </authorList>
    </citation>
    <scope>NUCLEOTIDE SEQUENCE [LARGE SCALE GENOMIC DNA]</scope>
    <source>
        <strain evidence="2">9a2</strain>
    </source>
</reference>
<proteinExistence type="predicted"/>
<name>A0ABX5CVB6_9ALTE</name>
<evidence type="ECO:0000313" key="1">
    <source>
        <dbReference type="EMBL" id="PRO70391.1"/>
    </source>
</evidence>